<gene>
    <name evidence="3" type="ORF">GCM10007100_28750</name>
</gene>
<sequence length="116" mass="13315">MKKLTANADYEELDRNPLNLQLGQKVTVGEEDTTWPEWIWCQTDNGLSGYVPKNYLDLENSPQATVTNEFDGTILKVSKGEVIESEFELGGWHWCHDDEGKKGWLPNYLFRHALAE</sequence>
<dbReference type="SUPFAM" id="SSF50044">
    <property type="entry name" value="SH3-domain"/>
    <property type="match status" value="1"/>
</dbReference>
<proteinExistence type="predicted"/>
<keyword evidence="4" id="KW-1185">Reference proteome</keyword>
<dbReference type="InterPro" id="IPR014593">
    <property type="entry name" value="UCP034961_SH3_2"/>
</dbReference>
<accession>A0A918TRV9</accession>
<organism evidence="3 4">
    <name type="scientific">Roseibacillus persicicus</name>
    <dbReference type="NCBI Taxonomy" id="454148"/>
    <lineage>
        <taxon>Bacteria</taxon>
        <taxon>Pseudomonadati</taxon>
        <taxon>Verrucomicrobiota</taxon>
        <taxon>Verrucomicrobiia</taxon>
        <taxon>Verrucomicrobiales</taxon>
        <taxon>Verrucomicrobiaceae</taxon>
        <taxon>Roseibacillus</taxon>
    </lineage>
</organism>
<dbReference type="RefSeq" id="WP_189571201.1">
    <property type="nucleotide sequence ID" value="NZ_BMXI01000012.1"/>
</dbReference>
<protein>
    <recommendedName>
        <fullName evidence="2">SH3 domain-containing protein</fullName>
    </recommendedName>
</protein>
<dbReference type="Gene3D" id="2.30.30.40">
    <property type="entry name" value="SH3 Domains"/>
    <property type="match status" value="1"/>
</dbReference>
<dbReference type="Pfam" id="PF07653">
    <property type="entry name" value="SH3_2"/>
    <property type="match status" value="1"/>
</dbReference>
<name>A0A918TRV9_9BACT</name>
<evidence type="ECO:0000259" key="2">
    <source>
        <dbReference type="PROSITE" id="PS50002"/>
    </source>
</evidence>
<evidence type="ECO:0000313" key="4">
    <source>
        <dbReference type="Proteomes" id="UP000644507"/>
    </source>
</evidence>
<dbReference type="InterPro" id="IPR036028">
    <property type="entry name" value="SH3-like_dom_sf"/>
</dbReference>
<dbReference type="InterPro" id="IPR001452">
    <property type="entry name" value="SH3_domain"/>
</dbReference>
<evidence type="ECO:0000256" key="1">
    <source>
        <dbReference type="ARBA" id="ARBA00022443"/>
    </source>
</evidence>
<evidence type="ECO:0000313" key="3">
    <source>
        <dbReference type="EMBL" id="GHC59759.1"/>
    </source>
</evidence>
<dbReference type="PROSITE" id="PS50002">
    <property type="entry name" value="SH3"/>
    <property type="match status" value="1"/>
</dbReference>
<keyword evidence="1" id="KW-0728">SH3 domain</keyword>
<comment type="caution">
    <text evidence="3">The sequence shown here is derived from an EMBL/GenBank/DDBJ whole genome shotgun (WGS) entry which is preliminary data.</text>
</comment>
<reference evidence="3" key="2">
    <citation type="submission" date="2020-09" db="EMBL/GenBank/DDBJ databases">
        <authorList>
            <person name="Sun Q."/>
            <person name="Kim S."/>
        </authorList>
    </citation>
    <scope>NUCLEOTIDE SEQUENCE</scope>
    <source>
        <strain evidence="3">KCTC 12988</strain>
    </source>
</reference>
<dbReference type="AlphaFoldDB" id="A0A918TRV9"/>
<reference evidence="3" key="1">
    <citation type="journal article" date="2014" name="Int. J. Syst. Evol. Microbiol.">
        <title>Complete genome sequence of Corynebacterium casei LMG S-19264T (=DSM 44701T), isolated from a smear-ripened cheese.</title>
        <authorList>
            <consortium name="US DOE Joint Genome Institute (JGI-PGF)"/>
            <person name="Walter F."/>
            <person name="Albersmeier A."/>
            <person name="Kalinowski J."/>
            <person name="Ruckert C."/>
        </authorList>
    </citation>
    <scope>NUCLEOTIDE SEQUENCE</scope>
    <source>
        <strain evidence="3">KCTC 12988</strain>
    </source>
</reference>
<dbReference type="PIRSF" id="PIRSF034961">
    <property type="entry name" value="UCP034961_SH3_2"/>
    <property type="match status" value="1"/>
</dbReference>
<dbReference type="EMBL" id="BMXI01000012">
    <property type="protein sequence ID" value="GHC59759.1"/>
    <property type="molecule type" value="Genomic_DNA"/>
</dbReference>
<feature type="domain" description="SH3" evidence="2">
    <location>
        <begin position="1"/>
        <end position="61"/>
    </location>
</feature>
<dbReference type="Proteomes" id="UP000644507">
    <property type="component" value="Unassembled WGS sequence"/>
</dbReference>